<keyword evidence="3 8" id="KW-0808">Transferase</keyword>
<dbReference type="InterPro" id="IPR013848">
    <property type="entry name" value="Methylthiotransferase_N"/>
</dbReference>
<evidence type="ECO:0000256" key="1">
    <source>
        <dbReference type="ARBA" id="ARBA00022485"/>
    </source>
</evidence>
<dbReference type="PROSITE" id="PS51918">
    <property type="entry name" value="RADICAL_SAM"/>
    <property type="match status" value="1"/>
</dbReference>
<organism evidence="12 13">
    <name type="scientific">Hallerella succinigenes</name>
    <dbReference type="NCBI Taxonomy" id="1896222"/>
    <lineage>
        <taxon>Bacteria</taxon>
        <taxon>Pseudomonadati</taxon>
        <taxon>Fibrobacterota</taxon>
        <taxon>Fibrobacteria</taxon>
        <taxon>Fibrobacterales</taxon>
        <taxon>Fibrobacteraceae</taxon>
        <taxon>Hallerella</taxon>
    </lineage>
</organism>
<feature type="binding site" evidence="8">
    <location>
        <position position="152"/>
    </location>
    <ligand>
        <name>[4Fe-4S] cluster</name>
        <dbReference type="ChEBI" id="CHEBI:49883"/>
        <label>2</label>
        <note>4Fe-4S-S-AdoMet</note>
    </ligand>
</feature>
<dbReference type="Pfam" id="PF18693">
    <property type="entry name" value="TRAM_2"/>
    <property type="match status" value="1"/>
</dbReference>
<dbReference type="OrthoDB" id="9805215at2"/>
<dbReference type="Gene3D" id="2.40.50.140">
    <property type="entry name" value="Nucleic acid-binding proteins"/>
    <property type="match status" value="1"/>
</dbReference>
<feature type="domain" description="MTTase N-terminal" evidence="10">
    <location>
        <begin position="4"/>
        <end position="121"/>
    </location>
</feature>
<keyword evidence="13" id="KW-1185">Reference proteome</keyword>
<protein>
    <recommendedName>
        <fullName evidence="8">Ribosomal protein uS12 methylthiotransferase RimO</fullName>
        <shortName evidence="8">uS12 MTTase</shortName>
        <shortName evidence="8">uS12 methylthiotransferase</shortName>
        <ecNumber evidence="8">2.8.4.4</ecNumber>
    </recommendedName>
    <alternativeName>
        <fullName evidence="8">Ribosomal protein uS12 (aspartate-C(3))-methylthiotransferase</fullName>
    </alternativeName>
    <alternativeName>
        <fullName evidence="8">Ribosome maturation factor RimO</fullName>
    </alternativeName>
</protein>
<evidence type="ECO:0000313" key="12">
    <source>
        <dbReference type="EMBL" id="PJJ41829.1"/>
    </source>
</evidence>
<dbReference type="PROSITE" id="PS51449">
    <property type="entry name" value="MTTASE_N"/>
    <property type="match status" value="1"/>
</dbReference>
<keyword evidence="7 8" id="KW-0411">Iron-sulfur</keyword>
<feature type="binding site" evidence="8">
    <location>
        <position position="49"/>
    </location>
    <ligand>
        <name>[4Fe-4S] cluster</name>
        <dbReference type="ChEBI" id="CHEBI:49883"/>
        <label>1</label>
    </ligand>
</feature>
<evidence type="ECO:0000259" key="9">
    <source>
        <dbReference type="PROSITE" id="PS50926"/>
    </source>
</evidence>
<keyword evidence="5 8" id="KW-0479">Metal-binding</keyword>
<evidence type="ECO:0000256" key="6">
    <source>
        <dbReference type="ARBA" id="ARBA00023004"/>
    </source>
</evidence>
<dbReference type="InterPro" id="IPR005839">
    <property type="entry name" value="Methylthiotransferase"/>
</dbReference>
<accession>A0A2M9A7Y9</accession>
<feature type="binding site" evidence="8">
    <location>
        <position position="149"/>
    </location>
    <ligand>
        <name>[4Fe-4S] cluster</name>
        <dbReference type="ChEBI" id="CHEBI:49883"/>
        <label>2</label>
        <note>4Fe-4S-S-AdoMet</note>
    </ligand>
</feature>
<dbReference type="Proteomes" id="UP000231134">
    <property type="component" value="Unassembled WGS sequence"/>
</dbReference>
<evidence type="ECO:0000256" key="3">
    <source>
        <dbReference type="ARBA" id="ARBA00022679"/>
    </source>
</evidence>
<evidence type="ECO:0000256" key="4">
    <source>
        <dbReference type="ARBA" id="ARBA00022691"/>
    </source>
</evidence>
<dbReference type="RefSeq" id="WP_100425752.1">
    <property type="nucleotide sequence ID" value="NZ_PGEX01000001.1"/>
</dbReference>
<feature type="binding site" evidence="8">
    <location>
        <position position="81"/>
    </location>
    <ligand>
        <name>[4Fe-4S] cluster</name>
        <dbReference type="ChEBI" id="CHEBI:49883"/>
        <label>1</label>
    </ligand>
</feature>
<evidence type="ECO:0000259" key="11">
    <source>
        <dbReference type="PROSITE" id="PS51918"/>
    </source>
</evidence>
<dbReference type="InterPro" id="IPR007197">
    <property type="entry name" value="rSAM"/>
</dbReference>
<dbReference type="InterPro" id="IPR012340">
    <property type="entry name" value="NA-bd_OB-fold"/>
</dbReference>
<keyword evidence="6 8" id="KW-0408">Iron</keyword>
<evidence type="ECO:0000256" key="2">
    <source>
        <dbReference type="ARBA" id="ARBA00022490"/>
    </source>
</evidence>
<dbReference type="InterPro" id="IPR005840">
    <property type="entry name" value="Ribosomal_uS12_MeSTrfase_RimO"/>
</dbReference>
<evidence type="ECO:0000256" key="8">
    <source>
        <dbReference type="HAMAP-Rule" id="MF_01865"/>
    </source>
</evidence>
<dbReference type="NCBIfam" id="TIGR01125">
    <property type="entry name" value="30S ribosomal protein S12 methylthiotransferase RimO"/>
    <property type="match status" value="1"/>
</dbReference>
<evidence type="ECO:0000256" key="7">
    <source>
        <dbReference type="ARBA" id="ARBA00023014"/>
    </source>
</evidence>
<reference evidence="12 13" key="1">
    <citation type="submission" date="2017-11" db="EMBL/GenBank/DDBJ databases">
        <title>Animal gut microbial communities from fecal samples from Wisconsin, USA.</title>
        <authorList>
            <person name="Neumann A."/>
        </authorList>
    </citation>
    <scope>NUCLEOTIDE SEQUENCE [LARGE SCALE GENOMIC DNA]</scope>
    <source>
        <strain evidence="12 13">UWS3</strain>
    </source>
</reference>
<name>A0A2M9A7Y9_9BACT</name>
<dbReference type="EC" id="2.8.4.4" evidence="8"/>
<dbReference type="Gene3D" id="3.40.50.12160">
    <property type="entry name" value="Methylthiotransferase, N-terminal domain"/>
    <property type="match status" value="1"/>
</dbReference>
<evidence type="ECO:0000256" key="5">
    <source>
        <dbReference type="ARBA" id="ARBA00022723"/>
    </source>
</evidence>
<dbReference type="AlphaFoldDB" id="A0A2M9A7Y9"/>
<dbReference type="SFLD" id="SFLDG01082">
    <property type="entry name" value="B12-binding_domain_containing"/>
    <property type="match status" value="1"/>
</dbReference>
<dbReference type="GO" id="GO:0006400">
    <property type="term" value="P:tRNA modification"/>
    <property type="evidence" value="ECO:0007669"/>
    <property type="project" value="InterPro"/>
</dbReference>
<dbReference type="PROSITE" id="PS50926">
    <property type="entry name" value="TRAM"/>
    <property type="match status" value="1"/>
</dbReference>
<dbReference type="NCBIfam" id="TIGR00089">
    <property type="entry name" value="MiaB/RimO family radical SAM methylthiotransferase"/>
    <property type="match status" value="1"/>
</dbReference>
<proteinExistence type="inferred from homology"/>
<dbReference type="InterPro" id="IPR006638">
    <property type="entry name" value="Elp3/MiaA/NifB-like_rSAM"/>
</dbReference>
<dbReference type="SMART" id="SM00729">
    <property type="entry name" value="Elp3"/>
    <property type="match status" value="1"/>
</dbReference>
<keyword evidence="12" id="KW-0689">Ribosomal protein</keyword>
<dbReference type="CDD" id="cd01335">
    <property type="entry name" value="Radical_SAM"/>
    <property type="match status" value="1"/>
</dbReference>
<dbReference type="SFLD" id="SFLDG01061">
    <property type="entry name" value="methylthiotransferase"/>
    <property type="match status" value="1"/>
</dbReference>
<evidence type="ECO:0000259" key="10">
    <source>
        <dbReference type="PROSITE" id="PS51449"/>
    </source>
</evidence>
<keyword evidence="4 8" id="KW-0949">S-adenosyl-L-methionine</keyword>
<keyword evidence="12" id="KW-0687">Ribonucleoprotein</keyword>
<comment type="caution">
    <text evidence="12">The sequence shown here is derived from an EMBL/GenBank/DDBJ whole genome shotgun (WGS) entry which is preliminary data.</text>
</comment>
<feature type="domain" description="TRAM" evidence="9">
    <location>
        <begin position="367"/>
        <end position="435"/>
    </location>
</feature>
<dbReference type="Pfam" id="PF04055">
    <property type="entry name" value="Radical_SAM"/>
    <property type="match status" value="1"/>
</dbReference>
<dbReference type="PANTHER" id="PTHR43837:SF1">
    <property type="entry name" value="RIBOSOMAL PROTEIN US12 METHYLTHIOTRANSFERASE RIMO"/>
    <property type="match status" value="1"/>
</dbReference>
<dbReference type="PROSITE" id="PS01278">
    <property type="entry name" value="MTTASE_RADICAL"/>
    <property type="match status" value="1"/>
</dbReference>
<dbReference type="InterPro" id="IPR020612">
    <property type="entry name" value="Methylthiotransferase_CS"/>
</dbReference>
<dbReference type="GO" id="GO:0005840">
    <property type="term" value="C:ribosome"/>
    <property type="evidence" value="ECO:0007669"/>
    <property type="project" value="UniProtKB-KW"/>
</dbReference>
<keyword evidence="1 8" id="KW-0004">4Fe-4S</keyword>
<dbReference type="InterPro" id="IPR002792">
    <property type="entry name" value="TRAM_dom"/>
</dbReference>
<evidence type="ECO:0000313" key="13">
    <source>
        <dbReference type="Proteomes" id="UP000231134"/>
    </source>
</evidence>
<comment type="similarity">
    <text evidence="8">Belongs to the methylthiotransferase family. RimO subfamily.</text>
</comment>
<feature type="binding site" evidence="8">
    <location>
        <position position="13"/>
    </location>
    <ligand>
        <name>[4Fe-4S] cluster</name>
        <dbReference type="ChEBI" id="CHEBI:49883"/>
        <label>1</label>
    </ligand>
</feature>
<dbReference type="GO" id="GO:0005829">
    <property type="term" value="C:cytosol"/>
    <property type="evidence" value="ECO:0007669"/>
    <property type="project" value="TreeGrafter"/>
</dbReference>
<feature type="domain" description="Radical SAM core" evidence="11">
    <location>
        <begin position="131"/>
        <end position="364"/>
    </location>
</feature>
<dbReference type="GO" id="GO:0103039">
    <property type="term" value="F:protein methylthiotransferase activity"/>
    <property type="evidence" value="ECO:0007669"/>
    <property type="project" value="UniProtKB-EC"/>
</dbReference>
<keyword evidence="2 8" id="KW-0963">Cytoplasm</keyword>
<dbReference type="GO" id="GO:0035599">
    <property type="term" value="F:aspartic acid methylthiotransferase activity"/>
    <property type="evidence" value="ECO:0007669"/>
    <property type="project" value="TreeGrafter"/>
</dbReference>
<dbReference type="EMBL" id="PGEX01000001">
    <property type="protein sequence ID" value="PJJ41829.1"/>
    <property type="molecule type" value="Genomic_DNA"/>
</dbReference>
<dbReference type="PANTHER" id="PTHR43837">
    <property type="entry name" value="RIBOSOMAL PROTEIN S12 METHYLTHIOTRANSFERASE RIMO"/>
    <property type="match status" value="1"/>
</dbReference>
<comment type="cofactor">
    <cofactor evidence="8">
        <name>[4Fe-4S] cluster</name>
        <dbReference type="ChEBI" id="CHEBI:49883"/>
    </cofactor>
    <text evidence="8">Binds 2 [4Fe-4S] clusters. One cluster is coordinated with 3 cysteines and an exchangeable S-adenosyl-L-methionine.</text>
</comment>
<dbReference type="GO" id="GO:0046872">
    <property type="term" value="F:metal ion binding"/>
    <property type="evidence" value="ECO:0007669"/>
    <property type="project" value="UniProtKB-KW"/>
</dbReference>
<dbReference type="HAMAP" id="MF_01865">
    <property type="entry name" value="MTTase_RimO"/>
    <property type="match status" value="1"/>
</dbReference>
<dbReference type="InterPro" id="IPR023404">
    <property type="entry name" value="rSAM_horseshoe"/>
</dbReference>
<comment type="function">
    <text evidence="8">Catalyzes the methylthiolation of an aspartic acid residue of ribosomal protein uS12.</text>
</comment>
<dbReference type="InterPro" id="IPR038135">
    <property type="entry name" value="Methylthiotransferase_N_sf"/>
</dbReference>
<feature type="binding site" evidence="8">
    <location>
        <position position="145"/>
    </location>
    <ligand>
        <name>[4Fe-4S] cluster</name>
        <dbReference type="ChEBI" id="CHEBI:49883"/>
        <label>2</label>
        <note>4Fe-4S-S-AdoMet</note>
    </ligand>
</feature>
<comment type="subcellular location">
    <subcellularLocation>
        <location evidence="8">Cytoplasm</location>
    </subcellularLocation>
</comment>
<dbReference type="SFLD" id="SFLDF00274">
    <property type="entry name" value="ribosomal_protein_S12_methylth"/>
    <property type="match status" value="1"/>
</dbReference>
<dbReference type="InterPro" id="IPR058240">
    <property type="entry name" value="rSAM_sf"/>
</dbReference>
<gene>
    <name evidence="8" type="primary">rimO</name>
    <name evidence="12" type="ORF">BGX16_1832</name>
</gene>
<dbReference type="SUPFAM" id="SSF102114">
    <property type="entry name" value="Radical SAM enzymes"/>
    <property type="match status" value="1"/>
</dbReference>
<dbReference type="Pfam" id="PF00919">
    <property type="entry name" value="UPF0004"/>
    <property type="match status" value="1"/>
</dbReference>
<dbReference type="Gene3D" id="3.80.30.20">
    <property type="entry name" value="tm_1862 like domain"/>
    <property type="match status" value="1"/>
</dbReference>
<dbReference type="SFLD" id="SFLDS00029">
    <property type="entry name" value="Radical_SAM"/>
    <property type="match status" value="1"/>
</dbReference>
<sequence length="437" mass="49055">MKHPRIFAAQLGCAKNQVDGEHMLAELYSAGFVSTENAEKADFLLINTCGFIEDAKTESINTVLSFIEAKKPSQKLIVTGCLSGRYMEELPKEMPEVDYWLGTYEPGKILKVLGLGEKASGTENLARLNLGDYKHHAYLKVAEGCDRRCAFCAIPNIRGKQISFSIESIIQEAKELEAQGVQELTLIAQDTTFYGHDQGCKTGPSLAKLLKAVLKETNIPWIRTLYWYPEFIDDELLDLMANEPRICKYVDMPIQHASSHVLKLMRRSYNQQSLRKMLTDIRTKIPGVTLRTTVLVGFPGETQEDFEELMQLIQDVRFEHLGGFVFSPEEGTPAMKLKEEPVPEELARARLDAIQDLQEEISSEANEALIGKEVKVLIDEVAEESDYHFIGRTEGNSLDSDDIVKIVEGDANPGEFYMVKIIDAEPHELIGRIVSHA</sequence>
<dbReference type="GO" id="GO:0051539">
    <property type="term" value="F:4 iron, 4 sulfur cluster binding"/>
    <property type="evidence" value="ECO:0007669"/>
    <property type="project" value="UniProtKB-UniRule"/>
</dbReference>
<comment type="catalytic activity">
    <reaction evidence="8">
        <text>L-aspartate(89)-[ribosomal protein uS12]-hydrogen + (sulfur carrier)-SH + AH2 + 2 S-adenosyl-L-methionine = 3-methylsulfanyl-L-aspartate(89)-[ribosomal protein uS12]-hydrogen + (sulfur carrier)-H + 5'-deoxyadenosine + L-methionine + A + S-adenosyl-L-homocysteine + 2 H(+)</text>
        <dbReference type="Rhea" id="RHEA:37087"/>
        <dbReference type="Rhea" id="RHEA-COMP:10460"/>
        <dbReference type="Rhea" id="RHEA-COMP:10461"/>
        <dbReference type="Rhea" id="RHEA-COMP:14737"/>
        <dbReference type="Rhea" id="RHEA-COMP:14739"/>
        <dbReference type="ChEBI" id="CHEBI:13193"/>
        <dbReference type="ChEBI" id="CHEBI:15378"/>
        <dbReference type="ChEBI" id="CHEBI:17319"/>
        <dbReference type="ChEBI" id="CHEBI:17499"/>
        <dbReference type="ChEBI" id="CHEBI:29917"/>
        <dbReference type="ChEBI" id="CHEBI:29961"/>
        <dbReference type="ChEBI" id="CHEBI:57844"/>
        <dbReference type="ChEBI" id="CHEBI:57856"/>
        <dbReference type="ChEBI" id="CHEBI:59789"/>
        <dbReference type="ChEBI" id="CHEBI:64428"/>
        <dbReference type="ChEBI" id="CHEBI:73599"/>
        <dbReference type="EC" id="2.8.4.4"/>
    </reaction>
</comment>
<dbReference type="FunFam" id="3.80.30.20:FF:000001">
    <property type="entry name" value="tRNA-2-methylthio-N(6)-dimethylallyladenosine synthase 2"/>
    <property type="match status" value="1"/>
</dbReference>